<reference evidence="2 3" key="1">
    <citation type="submission" date="2024-01" db="EMBL/GenBank/DDBJ databases">
        <title>The diversity of rhizobia nodulating Mimosa spp. in eleven states of Brazil covering several biomes is determined by host plant, location, and edaphic factors.</title>
        <authorList>
            <person name="Rouws L."/>
            <person name="Barauna A."/>
            <person name="Beukes C."/>
            <person name="De Faria S.M."/>
            <person name="Gross E."/>
            <person name="Dos Reis Junior F.B."/>
            <person name="Simon M."/>
            <person name="Maluk M."/>
            <person name="Odee D.W."/>
            <person name="Kenicer G."/>
            <person name="Young J.P.W."/>
            <person name="Reis V.M."/>
            <person name="Zilli J."/>
            <person name="James E.K."/>
        </authorList>
    </citation>
    <scope>NUCLEOTIDE SEQUENCE [LARGE SCALE GENOMIC DNA]</scope>
    <source>
        <strain evidence="2 3">JPY164</strain>
    </source>
</reference>
<organism evidence="2 3">
    <name type="scientific">Paraburkholderia guartelaensis</name>
    <dbReference type="NCBI Taxonomy" id="2546446"/>
    <lineage>
        <taxon>Bacteria</taxon>
        <taxon>Pseudomonadati</taxon>
        <taxon>Pseudomonadota</taxon>
        <taxon>Betaproteobacteria</taxon>
        <taxon>Burkholderiales</taxon>
        <taxon>Burkholderiaceae</taxon>
        <taxon>Paraburkholderia</taxon>
    </lineage>
</organism>
<evidence type="ECO:0000313" key="3">
    <source>
        <dbReference type="Proteomes" id="UP001390669"/>
    </source>
</evidence>
<feature type="domain" description="VOC" evidence="1">
    <location>
        <begin position="4"/>
        <end position="126"/>
    </location>
</feature>
<accession>A0ABU9S3Y6</accession>
<dbReference type="Proteomes" id="UP001390669">
    <property type="component" value="Unassembled WGS sequence"/>
</dbReference>
<evidence type="ECO:0000259" key="1">
    <source>
        <dbReference type="PROSITE" id="PS51819"/>
    </source>
</evidence>
<comment type="caution">
    <text evidence="2">The sequence shown here is derived from an EMBL/GenBank/DDBJ whole genome shotgun (WGS) entry which is preliminary data.</text>
</comment>
<sequence>MPVHVLRVARPTNDVARAAAFYVQGLGFEVLAEFVDHQGFDGIVLGHREYPWHIELTHQHNVTVPNAPTKEHLLVIYLPMPEEWEIAVERFRELGNEPVPAENPYWDRRGLTFEDPDGYRVVLQNASWTR</sequence>
<dbReference type="CDD" id="cd06587">
    <property type="entry name" value="VOC"/>
    <property type="match status" value="1"/>
</dbReference>
<proteinExistence type="predicted"/>
<evidence type="ECO:0000313" key="2">
    <source>
        <dbReference type="EMBL" id="MEM5446087.1"/>
    </source>
</evidence>
<dbReference type="RefSeq" id="WP_406951466.1">
    <property type="nucleotide sequence ID" value="NZ_JAYMRW010000001.1"/>
</dbReference>
<dbReference type="EMBL" id="JAYMRW010000001">
    <property type="protein sequence ID" value="MEM5446087.1"/>
    <property type="molecule type" value="Genomic_DNA"/>
</dbReference>
<name>A0ABU9S3Y6_9BURK</name>
<dbReference type="InterPro" id="IPR058997">
    <property type="entry name" value="YycE-like_C"/>
</dbReference>
<dbReference type="Gene3D" id="3.10.180.10">
    <property type="entry name" value="2,3-Dihydroxybiphenyl 1,2-Dioxygenase, domain 1"/>
    <property type="match status" value="1"/>
</dbReference>
<dbReference type="InterPro" id="IPR029068">
    <property type="entry name" value="Glyas_Bleomycin-R_OHBP_Dase"/>
</dbReference>
<dbReference type="Pfam" id="PF22658">
    <property type="entry name" value="YycE-like_N"/>
    <property type="match status" value="1"/>
</dbReference>
<protein>
    <submittedName>
        <fullName evidence="2">VOC family protein</fullName>
    </submittedName>
</protein>
<dbReference type="InterPro" id="IPR058998">
    <property type="entry name" value="YycE-like_N"/>
</dbReference>
<dbReference type="Pfam" id="PF22659">
    <property type="entry name" value="YycE-like_C"/>
    <property type="match status" value="1"/>
</dbReference>
<dbReference type="PROSITE" id="PS51819">
    <property type="entry name" value="VOC"/>
    <property type="match status" value="1"/>
</dbReference>
<keyword evidence="3" id="KW-1185">Reference proteome</keyword>
<gene>
    <name evidence="2" type="ORF">VSR33_01080</name>
</gene>
<dbReference type="InterPro" id="IPR037523">
    <property type="entry name" value="VOC_core"/>
</dbReference>
<dbReference type="SUPFAM" id="SSF54593">
    <property type="entry name" value="Glyoxalase/Bleomycin resistance protein/Dihydroxybiphenyl dioxygenase"/>
    <property type="match status" value="1"/>
</dbReference>